<evidence type="ECO:0000313" key="2">
    <source>
        <dbReference type="Proteomes" id="UP000266861"/>
    </source>
</evidence>
<dbReference type="EMBL" id="PQFF01000052">
    <property type="protein sequence ID" value="RHZ86059.1"/>
    <property type="molecule type" value="Genomic_DNA"/>
</dbReference>
<name>A0A397JCI8_9GLOM</name>
<dbReference type="Proteomes" id="UP000266861">
    <property type="component" value="Unassembled WGS sequence"/>
</dbReference>
<sequence length="156" mass="18849">MHHLDLDLYYYQIEFTKKLLLETEERLLVDKMNQRITLISRYLELTIFSGGLQSIFFLTTNNYRNLMKVMVFVIDNLLNKDFSELYSWVHYIVDTIHEFGAINEYIIETYEALHKTYVKIPYRFSNKKDVKKQMMKTIQKKAIIKQNDFKKVQNSN</sequence>
<accession>A0A397JCI8</accession>
<proteinExistence type="predicted"/>
<organism evidence="1 2">
    <name type="scientific">Diversispora epigaea</name>
    <dbReference type="NCBI Taxonomy" id="1348612"/>
    <lineage>
        <taxon>Eukaryota</taxon>
        <taxon>Fungi</taxon>
        <taxon>Fungi incertae sedis</taxon>
        <taxon>Mucoromycota</taxon>
        <taxon>Glomeromycotina</taxon>
        <taxon>Glomeromycetes</taxon>
        <taxon>Diversisporales</taxon>
        <taxon>Diversisporaceae</taxon>
        <taxon>Diversispora</taxon>
    </lineage>
</organism>
<evidence type="ECO:0000313" key="1">
    <source>
        <dbReference type="EMBL" id="RHZ86059.1"/>
    </source>
</evidence>
<protein>
    <submittedName>
        <fullName evidence="1">Uncharacterized protein</fullName>
    </submittedName>
</protein>
<comment type="caution">
    <text evidence="1">The sequence shown here is derived from an EMBL/GenBank/DDBJ whole genome shotgun (WGS) entry which is preliminary data.</text>
</comment>
<dbReference type="AlphaFoldDB" id="A0A397JCI8"/>
<keyword evidence="2" id="KW-1185">Reference proteome</keyword>
<dbReference type="OrthoDB" id="2395205at2759"/>
<reference evidence="1 2" key="1">
    <citation type="submission" date="2018-08" db="EMBL/GenBank/DDBJ databases">
        <title>Genome and evolution of the arbuscular mycorrhizal fungus Diversispora epigaea (formerly Glomus versiforme) and its bacterial endosymbionts.</title>
        <authorList>
            <person name="Sun X."/>
            <person name="Fei Z."/>
            <person name="Harrison M."/>
        </authorList>
    </citation>
    <scope>NUCLEOTIDE SEQUENCE [LARGE SCALE GENOMIC DNA]</scope>
    <source>
        <strain evidence="1 2">IT104</strain>
    </source>
</reference>
<gene>
    <name evidence="1" type="ORF">Glove_55g29</name>
</gene>